<sequence>MFGGAPPLLGVEGVGRGNALLMSSSASVDCISQSGSKSKECYYLGLSDCSSIGSSAVSNVFEENKNNLNLSATELMLGLLGSRSLEQDLDFNLLTSCKLDEKQLFPLLPSKDGICSSSQKSIVSENKRGFSYIVGGFSEIKSFVFSDGK</sequence>
<reference evidence="2" key="1">
    <citation type="submission" date="2024-07" db="EMBL/GenBank/DDBJ databases">
        <title>Two chromosome-level genome assemblies of Korean endemic species Abeliophyllum distichum and Forsythia ovata (Oleaceae).</title>
        <authorList>
            <person name="Jang H."/>
        </authorList>
    </citation>
    <scope>NUCLEOTIDE SEQUENCE [LARGE SCALE GENOMIC DNA]</scope>
</reference>
<gene>
    <name evidence="1" type="ORF">Fot_07198</name>
</gene>
<organism evidence="1 2">
    <name type="scientific">Forsythia ovata</name>
    <dbReference type="NCBI Taxonomy" id="205694"/>
    <lineage>
        <taxon>Eukaryota</taxon>
        <taxon>Viridiplantae</taxon>
        <taxon>Streptophyta</taxon>
        <taxon>Embryophyta</taxon>
        <taxon>Tracheophyta</taxon>
        <taxon>Spermatophyta</taxon>
        <taxon>Magnoliopsida</taxon>
        <taxon>eudicotyledons</taxon>
        <taxon>Gunneridae</taxon>
        <taxon>Pentapetalae</taxon>
        <taxon>asterids</taxon>
        <taxon>lamiids</taxon>
        <taxon>Lamiales</taxon>
        <taxon>Oleaceae</taxon>
        <taxon>Forsythieae</taxon>
        <taxon>Forsythia</taxon>
    </lineage>
</organism>
<dbReference type="AlphaFoldDB" id="A0ABD1WV72"/>
<proteinExistence type="predicted"/>
<keyword evidence="2" id="KW-1185">Reference proteome</keyword>
<evidence type="ECO:0000313" key="2">
    <source>
        <dbReference type="Proteomes" id="UP001604277"/>
    </source>
</evidence>
<comment type="caution">
    <text evidence="1">The sequence shown here is derived from an EMBL/GenBank/DDBJ whole genome shotgun (WGS) entry which is preliminary data.</text>
</comment>
<dbReference type="EMBL" id="JBFOLJ010000002">
    <property type="protein sequence ID" value="KAL2553579.1"/>
    <property type="molecule type" value="Genomic_DNA"/>
</dbReference>
<protein>
    <submittedName>
        <fullName evidence="1">Auxin-responsive protein IAA9</fullName>
    </submittedName>
</protein>
<accession>A0ABD1WV72</accession>
<evidence type="ECO:0000313" key="1">
    <source>
        <dbReference type="EMBL" id="KAL2553579.1"/>
    </source>
</evidence>
<dbReference type="Proteomes" id="UP001604277">
    <property type="component" value="Unassembled WGS sequence"/>
</dbReference>
<name>A0ABD1WV72_9LAMI</name>